<keyword evidence="3" id="KW-1185">Reference proteome</keyword>
<gene>
    <name evidence="2" type="ORF">GCM10010412_086830</name>
</gene>
<comment type="caution">
    <text evidence="2">The sequence shown here is derived from an EMBL/GenBank/DDBJ whole genome shotgun (WGS) entry which is preliminary data.</text>
</comment>
<name>A0ABP6FLZ4_9ACTN</name>
<evidence type="ECO:0000256" key="1">
    <source>
        <dbReference type="SAM" id="MobiDB-lite"/>
    </source>
</evidence>
<feature type="region of interest" description="Disordered" evidence="1">
    <location>
        <begin position="1"/>
        <end position="32"/>
    </location>
</feature>
<dbReference type="EMBL" id="BAAATE010000039">
    <property type="protein sequence ID" value="GAA2694595.1"/>
    <property type="molecule type" value="Genomic_DNA"/>
</dbReference>
<proteinExistence type="predicted"/>
<organism evidence="2 3">
    <name type="scientific">Nonomuraea recticatena</name>
    <dbReference type="NCBI Taxonomy" id="46178"/>
    <lineage>
        <taxon>Bacteria</taxon>
        <taxon>Bacillati</taxon>
        <taxon>Actinomycetota</taxon>
        <taxon>Actinomycetes</taxon>
        <taxon>Streptosporangiales</taxon>
        <taxon>Streptosporangiaceae</taxon>
        <taxon>Nonomuraea</taxon>
    </lineage>
</organism>
<reference evidence="3" key="1">
    <citation type="journal article" date="2019" name="Int. J. Syst. Evol. Microbiol.">
        <title>The Global Catalogue of Microorganisms (GCM) 10K type strain sequencing project: providing services to taxonomists for standard genome sequencing and annotation.</title>
        <authorList>
            <consortium name="The Broad Institute Genomics Platform"/>
            <consortium name="The Broad Institute Genome Sequencing Center for Infectious Disease"/>
            <person name="Wu L."/>
            <person name="Ma J."/>
        </authorList>
    </citation>
    <scope>NUCLEOTIDE SEQUENCE [LARGE SCALE GENOMIC DNA]</scope>
    <source>
        <strain evidence="3">JCM 6835</strain>
    </source>
</reference>
<dbReference type="Proteomes" id="UP001501666">
    <property type="component" value="Unassembled WGS sequence"/>
</dbReference>
<accession>A0ABP6FLZ4</accession>
<protein>
    <submittedName>
        <fullName evidence="2">Uncharacterized protein</fullName>
    </submittedName>
</protein>
<sequence length="107" mass="10907">MQQTRRATDTGLAAAPGSGVVGHRVSPGETPVKKLRREDAFVPADGKTVGASCWSLLNQALFVMRVRSATRRSAVNPVGPGSAGFDAVEDQAEFVGQDGGVGAVAGA</sequence>
<evidence type="ECO:0000313" key="3">
    <source>
        <dbReference type="Proteomes" id="UP001501666"/>
    </source>
</evidence>
<evidence type="ECO:0000313" key="2">
    <source>
        <dbReference type="EMBL" id="GAA2694595.1"/>
    </source>
</evidence>